<organism evidence="2 3">
    <name type="scientific">Ensete ventricosum</name>
    <name type="common">Abyssinian banana</name>
    <name type="synonym">Musa ensete</name>
    <dbReference type="NCBI Taxonomy" id="4639"/>
    <lineage>
        <taxon>Eukaryota</taxon>
        <taxon>Viridiplantae</taxon>
        <taxon>Streptophyta</taxon>
        <taxon>Embryophyta</taxon>
        <taxon>Tracheophyta</taxon>
        <taxon>Spermatophyta</taxon>
        <taxon>Magnoliopsida</taxon>
        <taxon>Liliopsida</taxon>
        <taxon>Zingiberales</taxon>
        <taxon>Musaceae</taxon>
        <taxon>Ensete</taxon>
    </lineage>
</organism>
<proteinExistence type="predicted"/>
<evidence type="ECO:0000313" key="2">
    <source>
        <dbReference type="EMBL" id="RRT43678.1"/>
    </source>
</evidence>
<evidence type="ECO:0000256" key="1">
    <source>
        <dbReference type="SAM" id="MobiDB-lite"/>
    </source>
</evidence>
<gene>
    <name evidence="2" type="ORF">B296_00004202</name>
</gene>
<feature type="region of interest" description="Disordered" evidence="1">
    <location>
        <begin position="1"/>
        <end position="57"/>
    </location>
</feature>
<protein>
    <submittedName>
        <fullName evidence="2">Uncharacterized protein</fullName>
    </submittedName>
</protein>
<name>A0A426XVV3_ENSVE</name>
<dbReference type="AlphaFoldDB" id="A0A426XVV3"/>
<accession>A0A426XVV3</accession>
<dbReference type="EMBL" id="AMZH03016973">
    <property type="protein sequence ID" value="RRT43678.1"/>
    <property type="molecule type" value="Genomic_DNA"/>
</dbReference>
<sequence length="139" mass="15442">MLSTTVKPKSSLAVVRPESAATSLMPKVPTRSAKPTKTSTKEERLSPRTPLCWRPNSNLSSPGLYEGPYREKRWRRAPMAVARDERGWKIIIALFLSGNKGRGFEGGVDRQLRLRRRIRSAAEASKELTGGCGFEEGVD</sequence>
<dbReference type="Proteomes" id="UP000287651">
    <property type="component" value="Unassembled WGS sequence"/>
</dbReference>
<reference evidence="2 3" key="1">
    <citation type="journal article" date="2014" name="Agronomy (Basel)">
        <title>A Draft Genome Sequence for Ensete ventricosum, the Drought-Tolerant Tree Against Hunger.</title>
        <authorList>
            <person name="Harrison J."/>
            <person name="Moore K.A."/>
            <person name="Paszkiewicz K."/>
            <person name="Jones T."/>
            <person name="Grant M."/>
            <person name="Ambacheew D."/>
            <person name="Muzemil S."/>
            <person name="Studholme D.J."/>
        </authorList>
    </citation>
    <scope>NUCLEOTIDE SEQUENCE [LARGE SCALE GENOMIC DNA]</scope>
</reference>
<comment type="caution">
    <text evidence="2">The sequence shown here is derived from an EMBL/GenBank/DDBJ whole genome shotgun (WGS) entry which is preliminary data.</text>
</comment>
<evidence type="ECO:0000313" key="3">
    <source>
        <dbReference type="Proteomes" id="UP000287651"/>
    </source>
</evidence>